<dbReference type="GO" id="GO:0009279">
    <property type="term" value="C:cell outer membrane"/>
    <property type="evidence" value="ECO:0007669"/>
    <property type="project" value="UniProtKB-SubCell"/>
</dbReference>
<evidence type="ECO:0000256" key="5">
    <source>
        <dbReference type="ARBA" id="ARBA00022692"/>
    </source>
</evidence>
<dbReference type="GO" id="GO:0015562">
    <property type="term" value="F:efflux transmembrane transporter activity"/>
    <property type="evidence" value="ECO:0007669"/>
    <property type="project" value="InterPro"/>
</dbReference>
<organism evidence="11 12">
    <name type="scientific">Acidipila rosea</name>
    <dbReference type="NCBI Taxonomy" id="768535"/>
    <lineage>
        <taxon>Bacteria</taxon>
        <taxon>Pseudomonadati</taxon>
        <taxon>Acidobacteriota</taxon>
        <taxon>Terriglobia</taxon>
        <taxon>Terriglobales</taxon>
        <taxon>Acidobacteriaceae</taxon>
        <taxon>Acidipila</taxon>
    </lineage>
</organism>
<keyword evidence="12" id="KW-1185">Reference proteome</keyword>
<dbReference type="EMBL" id="SMGK01000002">
    <property type="protein sequence ID" value="TCK73965.1"/>
    <property type="molecule type" value="Genomic_DNA"/>
</dbReference>
<sequence length="446" mass="49047">MPRLCRYLIAFAAACSPLAAHAQVSLYTVVDLALRNSASIHSARADVLRAASSVSQTRDAYLPSLVFGSSLGYSYGFPVGQPSVYNVQASSLVFAISQPWYIRSARTALKAAQLSLKDSSQQIALDVSLDYIQLDEINRQIAAMDQEKQYAEKLVSIEEDRLAAGVESRQELIRAELTSAQVDLKRIHLRNEAGLLQQQISHLTGLPADNILTITDSIPPMPEFASGDSLSRSSMGSNAGVESAYANAQSKEQAAGGDERQKYRPQVSFGIDYSRYAKFNNYAEYYLRFQHNNFDVGIQITLPLFDANMNDKARVSAAEAVRAKAQANLARDRANEQLFQLQEGLSELKAQQRVTQLQSDLAKEQLNSVESQLEHGSGSPNAQPLNPKDAEAARIEERQRYEDVLDADFEVARSQLSLMRAIGTIDDWWRSSAKTGAAHGAALIPK</sequence>
<keyword evidence="7" id="KW-0998">Cell outer membrane</keyword>
<comment type="caution">
    <text evidence="11">The sequence shown here is derived from an EMBL/GenBank/DDBJ whole genome shotgun (WGS) entry which is preliminary data.</text>
</comment>
<keyword evidence="6" id="KW-0472">Membrane</keyword>
<keyword evidence="5" id="KW-0812">Transmembrane</keyword>
<evidence type="ECO:0000256" key="8">
    <source>
        <dbReference type="SAM" id="Coils"/>
    </source>
</evidence>
<dbReference type="PANTHER" id="PTHR30026">
    <property type="entry name" value="OUTER MEMBRANE PROTEIN TOLC"/>
    <property type="match status" value="1"/>
</dbReference>
<dbReference type="SUPFAM" id="SSF56954">
    <property type="entry name" value="Outer membrane efflux proteins (OEP)"/>
    <property type="match status" value="1"/>
</dbReference>
<keyword evidence="10" id="KW-0732">Signal</keyword>
<evidence type="ECO:0000256" key="7">
    <source>
        <dbReference type="ARBA" id="ARBA00023237"/>
    </source>
</evidence>
<dbReference type="Pfam" id="PF02321">
    <property type="entry name" value="OEP"/>
    <property type="match status" value="1"/>
</dbReference>
<evidence type="ECO:0000256" key="4">
    <source>
        <dbReference type="ARBA" id="ARBA00022452"/>
    </source>
</evidence>
<dbReference type="InterPro" id="IPR003423">
    <property type="entry name" value="OMP_efflux"/>
</dbReference>
<proteinExistence type="inferred from homology"/>
<evidence type="ECO:0000256" key="9">
    <source>
        <dbReference type="SAM" id="MobiDB-lite"/>
    </source>
</evidence>
<feature type="signal peptide" evidence="10">
    <location>
        <begin position="1"/>
        <end position="22"/>
    </location>
</feature>
<feature type="chain" id="PRO_5020558250" evidence="10">
    <location>
        <begin position="23"/>
        <end position="446"/>
    </location>
</feature>
<comment type="similarity">
    <text evidence="2">Belongs to the outer membrane factor (OMF) (TC 1.B.17) family.</text>
</comment>
<dbReference type="Proteomes" id="UP000295210">
    <property type="component" value="Unassembled WGS sequence"/>
</dbReference>
<dbReference type="Gene3D" id="1.20.1600.10">
    <property type="entry name" value="Outer membrane efflux proteins (OEP)"/>
    <property type="match status" value="1"/>
</dbReference>
<dbReference type="RefSeq" id="WP_165876707.1">
    <property type="nucleotide sequence ID" value="NZ_SMGK01000002.1"/>
</dbReference>
<protein>
    <submittedName>
        <fullName evidence="11">Outer membrane protein TolC</fullName>
    </submittedName>
</protein>
<gene>
    <name evidence="11" type="ORF">C7378_1585</name>
</gene>
<accession>A0A4R1L704</accession>
<feature type="compositionally biased region" description="Low complexity" evidence="9">
    <location>
        <begin position="226"/>
        <end position="237"/>
    </location>
</feature>
<reference evidence="11 12" key="1">
    <citation type="submission" date="2019-03" db="EMBL/GenBank/DDBJ databases">
        <title>Genomic Encyclopedia of Type Strains, Phase IV (KMG-IV): sequencing the most valuable type-strain genomes for metagenomic binning, comparative biology and taxonomic classification.</title>
        <authorList>
            <person name="Goeker M."/>
        </authorList>
    </citation>
    <scope>NUCLEOTIDE SEQUENCE [LARGE SCALE GENOMIC DNA]</scope>
    <source>
        <strain evidence="11 12">DSM 103428</strain>
    </source>
</reference>
<evidence type="ECO:0000256" key="1">
    <source>
        <dbReference type="ARBA" id="ARBA00004442"/>
    </source>
</evidence>
<evidence type="ECO:0000313" key="11">
    <source>
        <dbReference type="EMBL" id="TCK73965.1"/>
    </source>
</evidence>
<dbReference type="PANTHER" id="PTHR30026:SF20">
    <property type="entry name" value="OUTER MEMBRANE PROTEIN TOLC"/>
    <property type="match status" value="1"/>
</dbReference>
<dbReference type="AlphaFoldDB" id="A0A4R1L704"/>
<keyword evidence="3" id="KW-0813">Transport</keyword>
<evidence type="ECO:0000256" key="3">
    <source>
        <dbReference type="ARBA" id="ARBA00022448"/>
    </source>
</evidence>
<comment type="subcellular location">
    <subcellularLocation>
        <location evidence="1">Cell outer membrane</location>
    </subcellularLocation>
</comment>
<evidence type="ECO:0000313" key="12">
    <source>
        <dbReference type="Proteomes" id="UP000295210"/>
    </source>
</evidence>
<dbReference type="GO" id="GO:0015288">
    <property type="term" value="F:porin activity"/>
    <property type="evidence" value="ECO:0007669"/>
    <property type="project" value="TreeGrafter"/>
</dbReference>
<dbReference type="InterPro" id="IPR051906">
    <property type="entry name" value="TolC-like"/>
</dbReference>
<feature type="region of interest" description="Disordered" evidence="9">
    <location>
        <begin position="365"/>
        <end position="387"/>
    </location>
</feature>
<evidence type="ECO:0000256" key="6">
    <source>
        <dbReference type="ARBA" id="ARBA00023136"/>
    </source>
</evidence>
<feature type="region of interest" description="Disordered" evidence="9">
    <location>
        <begin position="223"/>
        <end position="261"/>
    </location>
</feature>
<dbReference type="GO" id="GO:1990281">
    <property type="term" value="C:efflux pump complex"/>
    <property type="evidence" value="ECO:0007669"/>
    <property type="project" value="TreeGrafter"/>
</dbReference>
<keyword evidence="8" id="KW-0175">Coiled coil</keyword>
<feature type="coiled-coil region" evidence="8">
    <location>
        <begin position="317"/>
        <end position="351"/>
    </location>
</feature>
<keyword evidence="4" id="KW-1134">Transmembrane beta strand</keyword>
<name>A0A4R1L704_9BACT</name>
<evidence type="ECO:0000256" key="10">
    <source>
        <dbReference type="SAM" id="SignalP"/>
    </source>
</evidence>
<evidence type="ECO:0000256" key="2">
    <source>
        <dbReference type="ARBA" id="ARBA00007613"/>
    </source>
</evidence>